<keyword evidence="7 8" id="KW-0472">Membrane</keyword>
<protein>
    <submittedName>
        <fullName evidence="10">MFS transporter</fullName>
    </submittedName>
</protein>
<feature type="transmembrane region" description="Helical" evidence="8">
    <location>
        <begin position="168"/>
        <end position="191"/>
    </location>
</feature>
<dbReference type="AlphaFoldDB" id="A0A4P7PLN6"/>
<evidence type="ECO:0000259" key="9">
    <source>
        <dbReference type="PROSITE" id="PS50850"/>
    </source>
</evidence>
<feature type="domain" description="Major facilitator superfamily (MFS) profile" evidence="9">
    <location>
        <begin position="26"/>
        <end position="436"/>
    </location>
</feature>
<evidence type="ECO:0000256" key="1">
    <source>
        <dbReference type="ARBA" id="ARBA00004651"/>
    </source>
</evidence>
<evidence type="ECO:0000313" key="10">
    <source>
        <dbReference type="EMBL" id="QBZ91243.1"/>
    </source>
</evidence>
<keyword evidence="6 8" id="KW-1133">Transmembrane helix</keyword>
<dbReference type="Proteomes" id="UP000296468">
    <property type="component" value="Chromosome"/>
</dbReference>
<keyword evidence="3" id="KW-1003">Cell membrane</keyword>
<feature type="transmembrane region" description="Helical" evidence="8">
    <location>
        <begin position="324"/>
        <end position="342"/>
    </location>
</feature>
<evidence type="ECO:0000256" key="6">
    <source>
        <dbReference type="ARBA" id="ARBA00022989"/>
    </source>
</evidence>
<comment type="subcellular location">
    <subcellularLocation>
        <location evidence="1">Cell membrane</location>
        <topology evidence="1">Multi-pass membrane protein</topology>
    </subcellularLocation>
</comment>
<reference evidence="10 11" key="1">
    <citation type="journal article" date="2019" name="Front. Microbiol.">
        <title>In silico and Genetic Analyses of Cyclic Lipopeptide Synthetic Gene Clusters in Pseudomonas sp. 11K1.</title>
        <authorList>
            <person name="Zhao H."/>
            <person name="Liu Y.P."/>
            <person name="Zhang L.Q."/>
        </authorList>
    </citation>
    <scope>NUCLEOTIDE SEQUENCE [LARGE SCALE GENOMIC DNA]</scope>
    <source>
        <strain evidence="10 11">11K1</strain>
    </source>
</reference>
<evidence type="ECO:0000256" key="2">
    <source>
        <dbReference type="ARBA" id="ARBA00022448"/>
    </source>
</evidence>
<dbReference type="GO" id="GO:0005886">
    <property type="term" value="C:plasma membrane"/>
    <property type="evidence" value="ECO:0007669"/>
    <property type="project" value="UniProtKB-SubCell"/>
</dbReference>
<evidence type="ECO:0000256" key="3">
    <source>
        <dbReference type="ARBA" id="ARBA00022475"/>
    </source>
</evidence>
<evidence type="ECO:0000256" key="5">
    <source>
        <dbReference type="ARBA" id="ARBA00022847"/>
    </source>
</evidence>
<dbReference type="InterPro" id="IPR020846">
    <property type="entry name" value="MFS_dom"/>
</dbReference>
<dbReference type="PANTHER" id="PTHR43528:SF1">
    <property type="entry name" value="ALPHA-KETOGLUTARATE PERMEASE"/>
    <property type="match status" value="1"/>
</dbReference>
<feature type="transmembrane region" description="Helical" evidence="8">
    <location>
        <begin position="259"/>
        <end position="280"/>
    </location>
</feature>
<dbReference type="InterPro" id="IPR036259">
    <property type="entry name" value="MFS_trans_sf"/>
</dbReference>
<dbReference type="PANTHER" id="PTHR43528">
    <property type="entry name" value="ALPHA-KETOGLUTARATE PERMEASE"/>
    <property type="match status" value="1"/>
</dbReference>
<evidence type="ECO:0000313" key="11">
    <source>
        <dbReference type="Proteomes" id="UP000296468"/>
    </source>
</evidence>
<dbReference type="RefSeq" id="WP_013973875.1">
    <property type="nucleotide sequence ID" value="NZ_CP035088.1"/>
</dbReference>
<dbReference type="KEGG" id="pvk:EPZ47_21925"/>
<organism evidence="10 11">
    <name type="scientific">Pseudomonas viciae</name>
    <dbReference type="NCBI Taxonomy" id="2505979"/>
    <lineage>
        <taxon>Bacteria</taxon>
        <taxon>Pseudomonadati</taxon>
        <taxon>Pseudomonadota</taxon>
        <taxon>Gammaproteobacteria</taxon>
        <taxon>Pseudomonadales</taxon>
        <taxon>Pseudomonadaceae</taxon>
        <taxon>Pseudomonas</taxon>
    </lineage>
</organism>
<feature type="transmembrane region" description="Helical" evidence="8">
    <location>
        <begin position="98"/>
        <end position="116"/>
    </location>
</feature>
<dbReference type="InterPro" id="IPR005829">
    <property type="entry name" value="Sugar_transporter_CS"/>
</dbReference>
<accession>A0A4P7PLN6</accession>
<dbReference type="InterPro" id="IPR051084">
    <property type="entry name" value="H+-coupled_symporters"/>
</dbReference>
<dbReference type="Gene3D" id="1.20.1250.20">
    <property type="entry name" value="MFS general substrate transporter like domains"/>
    <property type="match status" value="2"/>
</dbReference>
<feature type="transmembrane region" description="Helical" evidence="8">
    <location>
        <begin position="412"/>
        <end position="432"/>
    </location>
</feature>
<feature type="transmembrane region" description="Helical" evidence="8">
    <location>
        <begin position="348"/>
        <end position="370"/>
    </location>
</feature>
<feature type="transmembrane region" description="Helical" evidence="8">
    <location>
        <begin position="292"/>
        <end position="312"/>
    </location>
</feature>
<evidence type="ECO:0000256" key="8">
    <source>
        <dbReference type="SAM" id="Phobius"/>
    </source>
</evidence>
<dbReference type="PROSITE" id="PS00217">
    <property type="entry name" value="SUGAR_TRANSPORT_2"/>
    <property type="match status" value="1"/>
</dbReference>
<dbReference type="GO" id="GO:0015293">
    <property type="term" value="F:symporter activity"/>
    <property type="evidence" value="ECO:0007669"/>
    <property type="project" value="UniProtKB-KW"/>
</dbReference>
<keyword evidence="5" id="KW-0769">Symport</keyword>
<feature type="transmembrane region" description="Helical" evidence="8">
    <location>
        <begin position="197"/>
        <end position="217"/>
    </location>
</feature>
<proteinExistence type="predicted"/>
<feature type="transmembrane region" description="Helical" evidence="8">
    <location>
        <begin position="382"/>
        <end position="400"/>
    </location>
</feature>
<keyword evidence="2" id="KW-0813">Transport</keyword>
<dbReference type="Pfam" id="PF00083">
    <property type="entry name" value="Sugar_tr"/>
    <property type="match status" value="1"/>
</dbReference>
<dbReference type="InterPro" id="IPR005828">
    <property type="entry name" value="MFS_sugar_transport-like"/>
</dbReference>
<dbReference type="PROSITE" id="PS50850">
    <property type="entry name" value="MFS"/>
    <property type="match status" value="1"/>
</dbReference>
<keyword evidence="4 8" id="KW-0812">Transmembrane</keyword>
<dbReference type="OrthoDB" id="6766492at2"/>
<sequence length="444" mass="47888">MTVTTTLNSGGSEFDYKLGSVLRKRSMIATGLGNCLEWFDWTIYAIFASYIAKAMFDPRDPASALLGTLAIFAVGFISRPLGGIVFGTLSDSRGRKAVLLISMLLMGIGSLVIAVAPSYASIGGVASFIILSARLLQGFAHGGEATASYTYLAEIAPKGRRGLWSSSMYFFAGMGSLLASLVGAFLTHIISPEDMSMWGWRIPFYLGATLTVIVLFLRRNMIESEVLEDYAKKSDPVSPGAARVVEWSNKKILQRSLGIFFYQAGVGIPFYIWTGYAVVIAITQRGMDPGDAFVATVLAQVVYIVGVPFWGYVSDRVGRKPVTLFYFVAVALLTFPAMAMITNQGWTLFVAQGGMLALVACIGGTMPATITEQIPTRYRARVMGGALSIGVAVFGGTAPYLNSWLSGSDRGWVFNIYVITIVLVAAAVVATWRETKGIDLRDVN</sequence>
<evidence type="ECO:0000256" key="7">
    <source>
        <dbReference type="ARBA" id="ARBA00023136"/>
    </source>
</evidence>
<dbReference type="SUPFAM" id="SSF103473">
    <property type="entry name" value="MFS general substrate transporter"/>
    <property type="match status" value="1"/>
</dbReference>
<gene>
    <name evidence="10" type="ORF">EPZ47_21925</name>
</gene>
<feature type="transmembrane region" description="Helical" evidence="8">
    <location>
        <begin position="64"/>
        <end position="86"/>
    </location>
</feature>
<evidence type="ECO:0000256" key="4">
    <source>
        <dbReference type="ARBA" id="ARBA00022692"/>
    </source>
</evidence>
<dbReference type="EMBL" id="CP035088">
    <property type="protein sequence ID" value="QBZ91243.1"/>
    <property type="molecule type" value="Genomic_DNA"/>
</dbReference>
<name>A0A4P7PLN6_9PSED</name>